<dbReference type="Gene3D" id="3.30.70.1890">
    <property type="match status" value="1"/>
</dbReference>
<gene>
    <name evidence="7" type="ORF">MiTe_04622</name>
</gene>
<evidence type="ECO:0000256" key="4">
    <source>
        <dbReference type="ARBA" id="ARBA00023118"/>
    </source>
</evidence>
<organism evidence="7 8">
    <name type="scientific">Microcystis aeruginosa NIES-2520</name>
    <dbReference type="NCBI Taxonomy" id="2303982"/>
    <lineage>
        <taxon>Bacteria</taxon>
        <taxon>Bacillati</taxon>
        <taxon>Cyanobacteriota</taxon>
        <taxon>Cyanophyceae</taxon>
        <taxon>Oscillatoriophycideae</taxon>
        <taxon>Chroococcales</taxon>
        <taxon>Microcystaceae</taxon>
        <taxon>Microcystis</taxon>
    </lineage>
</organism>
<proteinExistence type="predicted"/>
<dbReference type="InterPro" id="IPR010156">
    <property type="entry name" value="CRISPR-assoc_prot_Cas6"/>
</dbReference>
<name>A0A5A5RZC6_MICAE</name>
<evidence type="ECO:0000259" key="6">
    <source>
        <dbReference type="Pfam" id="PF19308"/>
    </source>
</evidence>
<evidence type="ECO:0000259" key="5">
    <source>
        <dbReference type="Pfam" id="PF10040"/>
    </source>
</evidence>
<reference evidence="7 8" key="1">
    <citation type="submission" date="2018-09" db="EMBL/GenBank/DDBJ databases">
        <title>Evolutionary history of phycoerythrin pigmentation in the water bloom-forming cyanobacterium Microcystis aeruginosa.</title>
        <authorList>
            <person name="Tanabe Y."/>
            <person name="Tanabe Y."/>
            <person name="Yamaguchi H."/>
        </authorList>
    </citation>
    <scope>NUCLEOTIDE SEQUENCE [LARGE SCALE GENOMIC DNA]</scope>
    <source>
        <strain evidence="7 8">NIES-2520</strain>
    </source>
</reference>
<dbReference type="NCBIfam" id="TIGR01877">
    <property type="entry name" value="cas_cas6"/>
    <property type="match status" value="1"/>
</dbReference>
<feature type="domain" description="CRISPR-associated protein Cas6 C-terminal" evidence="5">
    <location>
        <begin position="186"/>
        <end position="297"/>
    </location>
</feature>
<dbReference type="Pfam" id="PF10040">
    <property type="entry name" value="CRISPR_Cas6"/>
    <property type="match status" value="1"/>
</dbReference>
<keyword evidence="1" id="KW-0540">Nuclease</keyword>
<evidence type="ECO:0000313" key="8">
    <source>
        <dbReference type="Proteomes" id="UP000324917"/>
    </source>
</evidence>
<sequence>MKQPYPYQGGQGGSKLKSIFNLIITSYLMPYSLVLNLTPRSPIYPNFLTGRHLHALFLTLVSSVDQELGNILHAAEADKAFTLSPLQMQSGGKTINSPQWRHEREIAPETPCWWRISLLDDRLFGKLTSLWLNLNPKQPWHLGSADLVITSVLATPQSVQPWANSCTYQDLYENASETNREFNFLFATPVTFRQGKFDSALPTRELVFNSLLNRWNRYSGIPFDSIALESIFPSFFDIQTKLADEAYKNHSIGCVGEIHYRLLGEVEPAKIKAINVLADFALYAGVGRKTTMGMGMTRRIAKEKR</sequence>
<dbReference type="AlphaFoldDB" id="A0A5A5RZC6"/>
<keyword evidence="2" id="KW-0255">Endonuclease</keyword>
<keyword evidence="4" id="KW-0051">Antiviral defense</keyword>
<feature type="domain" description="CRISPR-associated protein Cas6-like N-terminal" evidence="6">
    <location>
        <begin position="29"/>
        <end position="173"/>
    </location>
</feature>
<dbReference type="Gene3D" id="3.30.70.1900">
    <property type="match status" value="1"/>
</dbReference>
<dbReference type="InterPro" id="IPR045747">
    <property type="entry name" value="CRISPR-assoc_prot_Cas6_N_sf"/>
</dbReference>
<evidence type="ECO:0000313" key="7">
    <source>
        <dbReference type="EMBL" id="GCA77766.1"/>
    </source>
</evidence>
<protein>
    <submittedName>
        <fullName evidence="7">Uncharacterized protein</fullName>
    </submittedName>
</protein>
<dbReference type="Pfam" id="PF19308">
    <property type="entry name" value="CRISPR_Cas6_N"/>
    <property type="match status" value="1"/>
</dbReference>
<evidence type="ECO:0000256" key="3">
    <source>
        <dbReference type="ARBA" id="ARBA00022801"/>
    </source>
</evidence>
<dbReference type="InterPro" id="IPR045648">
    <property type="entry name" value="CRISPR-assoc_Cas6-like_N"/>
</dbReference>
<dbReference type="EMBL" id="BHVP01000179">
    <property type="protein sequence ID" value="GCA77766.1"/>
    <property type="molecule type" value="Genomic_DNA"/>
</dbReference>
<accession>A0A5A5RZC6</accession>
<keyword evidence="3" id="KW-0378">Hydrolase</keyword>
<comment type="caution">
    <text evidence="7">The sequence shown here is derived from an EMBL/GenBank/DDBJ whole genome shotgun (WGS) entry which is preliminary data.</text>
</comment>
<evidence type="ECO:0000256" key="2">
    <source>
        <dbReference type="ARBA" id="ARBA00022759"/>
    </source>
</evidence>
<dbReference type="CDD" id="cd21141">
    <property type="entry name" value="Cas6_III-like"/>
    <property type="match status" value="1"/>
</dbReference>
<dbReference type="InterPro" id="IPR019267">
    <property type="entry name" value="CRISPR-assoc_Cas6_C"/>
</dbReference>
<dbReference type="GO" id="GO:0051607">
    <property type="term" value="P:defense response to virus"/>
    <property type="evidence" value="ECO:0007669"/>
    <property type="project" value="UniProtKB-KW"/>
</dbReference>
<dbReference type="GO" id="GO:0004519">
    <property type="term" value="F:endonuclease activity"/>
    <property type="evidence" value="ECO:0007669"/>
    <property type="project" value="UniProtKB-KW"/>
</dbReference>
<dbReference type="GO" id="GO:0016788">
    <property type="term" value="F:hydrolase activity, acting on ester bonds"/>
    <property type="evidence" value="ECO:0007669"/>
    <property type="project" value="InterPro"/>
</dbReference>
<dbReference type="Proteomes" id="UP000324917">
    <property type="component" value="Unassembled WGS sequence"/>
</dbReference>
<evidence type="ECO:0000256" key="1">
    <source>
        <dbReference type="ARBA" id="ARBA00022722"/>
    </source>
</evidence>